<comment type="caution">
    <text evidence="1">The sequence shown here is derived from an EMBL/GenBank/DDBJ whole genome shotgun (WGS) entry which is preliminary data.</text>
</comment>
<keyword evidence="2" id="KW-1185">Reference proteome</keyword>
<sequence length="109" mass="12845">MRQVKKESGHVYLDWYCDGSHFWYKITENNWLRDDVAKINKDGKTTGGVWVNGTEFNLRKGASTGDIVVEQINNARAYDVHHRYENWVFANCDGLKEGCWRYCILMNYM</sequence>
<proteinExistence type="predicted"/>
<protein>
    <submittedName>
        <fullName evidence="1">Uncharacterized protein</fullName>
    </submittedName>
</protein>
<dbReference type="EMBL" id="JBAWSX010000018">
    <property type="protein sequence ID" value="MEI4803850.1"/>
    <property type="molecule type" value="Genomic_DNA"/>
</dbReference>
<accession>A0ABU8FMD2</accession>
<evidence type="ECO:0000313" key="1">
    <source>
        <dbReference type="EMBL" id="MEI4803850.1"/>
    </source>
</evidence>
<reference evidence="1 2" key="1">
    <citation type="submission" date="2024-01" db="EMBL/GenBank/DDBJ databases">
        <title>Seven novel Bacillus-like species.</title>
        <authorList>
            <person name="Liu G."/>
        </authorList>
    </citation>
    <scope>NUCLEOTIDE SEQUENCE [LARGE SCALE GENOMIC DNA]</scope>
    <source>
        <strain evidence="1 2">FJAT-51639</strain>
    </source>
</reference>
<dbReference type="RefSeq" id="WP_336474183.1">
    <property type="nucleotide sequence ID" value="NZ_JBAWSX010000018.1"/>
</dbReference>
<name>A0ABU8FMD2_9BACI</name>
<organism evidence="1 2">
    <name type="scientific">Bacillus bruguierae</name>
    <dbReference type="NCBI Taxonomy" id="3127667"/>
    <lineage>
        <taxon>Bacteria</taxon>
        <taxon>Bacillati</taxon>
        <taxon>Bacillota</taxon>
        <taxon>Bacilli</taxon>
        <taxon>Bacillales</taxon>
        <taxon>Bacillaceae</taxon>
        <taxon>Bacillus</taxon>
    </lineage>
</organism>
<gene>
    <name evidence="1" type="ORF">WAZ07_21980</name>
</gene>
<dbReference type="Proteomes" id="UP001372526">
    <property type="component" value="Unassembled WGS sequence"/>
</dbReference>
<evidence type="ECO:0000313" key="2">
    <source>
        <dbReference type="Proteomes" id="UP001372526"/>
    </source>
</evidence>